<keyword evidence="6 10" id="KW-0862">Zinc</keyword>
<evidence type="ECO:0000256" key="6">
    <source>
        <dbReference type="ARBA" id="ARBA00022833"/>
    </source>
</evidence>
<gene>
    <name evidence="16" type="ORF">N7493_003337</name>
</gene>
<evidence type="ECO:0000256" key="9">
    <source>
        <dbReference type="PIRSR" id="PIRSR634016-2"/>
    </source>
</evidence>
<dbReference type="Pfam" id="PF17900">
    <property type="entry name" value="Peptidase_M1_N"/>
    <property type="match status" value="1"/>
</dbReference>
<feature type="binding site" evidence="9">
    <location>
        <position position="766"/>
    </location>
    <ligand>
        <name>substrate</name>
    </ligand>
</feature>
<evidence type="ECO:0000256" key="4">
    <source>
        <dbReference type="ARBA" id="ARBA00022723"/>
    </source>
</evidence>
<evidence type="ECO:0000256" key="3">
    <source>
        <dbReference type="ARBA" id="ARBA00022670"/>
    </source>
</evidence>
<evidence type="ECO:0000256" key="10">
    <source>
        <dbReference type="PIRSR" id="PIRSR634016-3"/>
    </source>
</evidence>
<evidence type="ECO:0000259" key="14">
    <source>
        <dbReference type="Pfam" id="PF11838"/>
    </source>
</evidence>
<feature type="binding site" evidence="10">
    <location>
        <position position="325"/>
    </location>
    <ligand>
        <name>Zn(2+)</name>
        <dbReference type="ChEBI" id="CHEBI:29105"/>
        <note>catalytic</note>
    </ligand>
</feature>
<evidence type="ECO:0000313" key="16">
    <source>
        <dbReference type="EMBL" id="KAJ5731856.1"/>
    </source>
</evidence>
<dbReference type="Gene3D" id="2.60.40.1730">
    <property type="entry name" value="tricorn interacting facor f3 domain"/>
    <property type="match status" value="1"/>
</dbReference>
<dbReference type="GO" id="GO:0008270">
    <property type="term" value="F:zinc ion binding"/>
    <property type="evidence" value="ECO:0007669"/>
    <property type="project" value="UniProtKB-UniRule"/>
</dbReference>
<accession>A0AAD6MXH2</accession>
<proteinExistence type="inferred from homology"/>
<feature type="binding site" evidence="9">
    <location>
        <position position="134"/>
    </location>
    <ligand>
        <name>substrate</name>
    </ligand>
</feature>
<dbReference type="EMBL" id="JAQJAN010000004">
    <property type="protein sequence ID" value="KAJ5731856.1"/>
    <property type="molecule type" value="Genomic_DNA"/>
</dbReference>
<organism evidence="16 17">
    <name type="scientific">Penicillium malachiteum</name>
    <dbReference type="NCBI Taxonomy" id="1324776"/>
    <lineage>
        <taxon>Eukaryota</taxon>
        <taxon>Fungi</taxon>
        <taxon>Dikarya</taxon>
        <taxon>Ascomycota</taxon>
        <taxon>Pezizomycotina</taxon>
        <taxon>Eurotiomycetes</taxon>
        <taxon>Eurotiomycetidae</taxon>
        <taxon>Eurotiales</taxon>
        <taxon>Aspergillaceae</taxon>
        <taxon>Penicillium</taxon>
    </lineage>
</organism>
<comment type="caution">
    <text evidence="16">The sequence shown here is derived from an EMBL/GenBank/DDBJ whole genome shotgun (WGS) entry which is preliminary data.</text>
</comment>
<keyword evidence="17" id="KW-1185">Reference proteome</keyword>
<dbReference type="AlphaFoldDB" id="A0AAD6MXH2"/>
<dbReference type="GO" id="GO:0043171">
    <property type="term" value="P:peptide catabolic process"/>
    <property type="evidence" value="ECO:0007669"/>
    <property type="project" value="TreeGrafter"/>
</dbReference>
<dbReference type="Proteomes" id="UP001215712">
    <property type="component" value="Unassembled WGS sequence"/>
</dbReference>
<dbReference type="GO" id="GO:0042277">
    <property type="term" value="F:peptide binding"/>
    <property type="evidence" value="ECO:0007669"/>
    <property type="project" value="TreeGrafter"/>
</dbReference>
<dbReference type="Gene3D" id="1.10.390.10">
    <property type="entry name" value="Neutral Protease Domain 2"/>
    <property type="match status" value="1"/>
</dbReference>
<evidence type="ECO:0000259" key="13">
    <source>
        <dbReference type="Pfam" id="PF01433"/>
    </source>
</evidence>
<keyword evidence="5 12" id="KW-0378">Hydrolase</keyword>
<dbReference type="SUPFAM" id="SSF55486">
    <property type="entry name" value="Metalloproteases ('zincins'), catalytic domain"/>
    <property type="match status" value="1"/>
</dbReference>
<dbReference type="GO" id="GO:0005737">
    <property type="term" value="C:cytoplasm"/>
    <property type="evidence" value="ECO:0007669"/>
    <property type="project" value="TreeGrafter"/>
</dbReference>
<dbReference type="InterPro" id="IPR045357">
    <property type="entry name" value="Aminopeptidase_N-like_N"/>
</dbReference>
<evidence type="ECO:0000256" key="12">
    <source>
        <dbReference type="RuleBase" id="RU364040"/>
    </source>
</evidence>
<feature type="active site" description="Proton acceptor" evidence="8">
    <location>
        <position position="303"/>
    </location>
</feature>
<keyword evidence="3 12" id="KW-0645">Protease</keyword>
<evidence type="ECO:0000256" key="2">
    <source>
        <dbReference type="ARBA" id="ARBA00022438"/>
    </source>
</evidence>
<evidence type="ECO:0000256" key="8">
    <source>
        <dbReference type="PIRSR" id="PIRSR634016-1"/>
    </source>
</evidence>
<dbReference type="GO" id="GO:0016020">
    <property type="term" value="C:membrane"/>
    <property type="evidence" value="ECO:0007669"/>
    <property type="project" value="TreeGrafter"/>
</dbReference>
<keyword evidence="2 12" id="KW-0031">Aminopeptidase</keyword>
<dbReference type="EC" id="3.4.11.-" evidence="12"/>
<evidence type="ECO:0000259" key="15">
    <source>
        <dbReference type="Pfam" id="PF17900"/>
    </source>
</evidence>
<dbReference type="Pfam" id="PF01433">
    <property type="entry name" value="Peptidase_M1"/>
    <property type="match status" value="1"/>
</dbReference>
<evidence type="ECO:0000256" key="1">
    <source>
        <dbReference type="ARBA" id="ARBA00010136"/>
    </source>
</evidence>
<dbReference type="CDD" id="cd09601">
    <property type="entry name" value="M1_APN-Q_like"/>
    <property type="match status" value="1"/>
</dbReference>
<evidence type="ECO:0000256" key="5">
    <source>
        <dbReference type="ARBA" id="ARBA00022801"/>
    </source>
</evidence>
<evidence type="ECO:0000256" key="7">
    <source>
        <dbReference type="ARBA" id="ARBA00023049"/>
    </source>
</evidence>
<dbReference type="PRINTS" id="PR00756">
    <property type="entry name" value="ALADIPTASE"/>
</dbReference>
<feature type="binding site" evidence="9">
    <location>
        <begin position="269"/>
        <end position="273"/>
    </location>
    <ligand>
        <name>substrate</name>
    </ligand>
</feature>
<name>A0AAD6MXH2_9EURO</name>
<dbReference type="Pfam" id="PF11838">
    <property type="entry name" value="ERAP1_C"/>
    <property type="match status" value="1"/>
</dbReference>
<dbReference type="SUPFAM" id="SSF63737">
    <property type="entry name" value="Leukotriene A4 hydrolase N-terminal domain"/>
    <property type="match status" value="1"/>
</dbReference>
<dbReference type="Gene3D" id="2.60.40.1910">
    <property type="match status" value="1"/>
</dbReference>
<evidence type="ECO:0000313" key="17">
    <source>
        <dbReference type="Proteomes" id="UP001215712"/>
    </source>
</evidence>
<dbReference type="PANTHER" id="PTHR11533">
    <property type="entry name" value="PROTEASE M1 ZINC METALLOPROTEASE"/>
    <property type="match status" value="1"/>
</dbReference>
<dbReference type="Gene3D" id="1.25.50.20">
    <property type="match status" value="1"/>
</dbReference>
<reference evidence="16" key="1">
    <citation type="journal article" date="2023" name="IMA Fungus">
        <title>Comparative genomic study of the Penicillium genus elucidates a diverse pangenome and 15 lateral gene transfer events.</title>
        <authorList>
            <person name="Petersen C."/>
            <person name="Sorensen T."/>
            <person name="Nielsen M.R."/>
            <person name="Sondergaard T.E."/>
            <person name="Sorensen J.L."/>
            <person name="Fitzpatrick D.A."/>
            <person name="Frisvad J.C."/>
            <person name="Nielsen K.L."/>
        </authorList>
    </citation>
    <scope>NUCLEOTIDE SEQUENCE</scope>
    <source>
        <strain evidence="16">IBT 17514</strain>
    </source>
</reference>
<sequence>MASPHGILSNKAVPTDYTVHLEPDIHTNKLTGSVDIKLQALSEVRMLHLNSVDLRIKNAVLHDNIARLSSSDSKKIKWRQILVLRFDQPISSRKEFIVRIAFDGTISKGVAGFYSTEYKYFEDIQHKFLVTHMEPSYCRRVFPCFDEPALKASFSIEVVLPSVLAVLSNMSVEKKTTLPNGKIQTTFKKTPKMSTYQLVVIAIGGFDSIQSTERTRVPIKLYAPLGQASQGKFALDLAAKSTRFFEKMFGCAYPLPKLDLVAIPNFEIGATENWGLIIYRSSDLLADTKVKGKREIAKAMLHEVAQQWFGNLVTMEFWDSIWLKEGFATWISWFAIHHFFPEWCIWRDHVAFTLQTALELDALRSSHPVETPIHDISMYQAFDDISYNKGFCILRMISKALGEDNALQEVSKVETLKNISAWTRQVGFPVVFVEEVVEADHLLIKLTQRRYLPDDSQNESKDSYEIWPISVMLKTRSGIQNHDFTTRNISFTIDDPSFFKINVDHVGFYRTAYSNKRLQTFALAAKEGLLSVEDRIGLFTDAFALSVSGHQDTTALLDFLLEMREEPEFLVWHRISVVLRDLRYAFRFKDDEIQAGLMKFSCHMVDSKLREIGFEIEPDDDEDTQNLKQLIYEAAVFSGIQSVISNAKSMFKSYCRGHTEALHPALRNVTYVLALANGVDSYHDDLKELYDKSSSEAEKSRIQGYLYCIAAESGLQRTLTSAFGSLVQNRDLLLTIWCLSNSADGTWELWDWANEYWEDIVSKNPRNLSLIIQALVDGFSTDYQVSMVQKFFGERETRGYDQYANQAIELLRIRNRWVKRDTDRIAEWLKRHAFIA</sequence>
<dbReference type="FunFam" id="1.10.390.10:FF:000006">
    <property type="entry name" value="Puromycin-sensitive aminopeptidase"/>
    <property type="match status" value="1"/>
</dbReference>
<reference evidence="16" key="2">
    <citation type="submission" date="2023-01" db="EMBL/GenBank/DDBJ databases">
        <authorList>
            <person name="Petersen C."/>
        </authorList>
    </citation>
    <scope>NUCLEOTIDE SEQUENCE</scope>
    <source>
        <strain evidence="16">IBT 17514</strain>
    </source>
</reference>
<dbReference type="InterPro" id="IPR014782">
    <property type="entry name" value="Peptidase_M1_dom"/>
</dbReference>
<dbReference type="InterPro" id="IPR001930">
    <property type="entry name" value="Peptidase_M1"/>
</dbReference>
<feature type="binding site" evidence="10">
    <location>
        <position position="302"/>
    </location>
    <ligand>
        <name>Zn(2+)</name>
        <dbReference type="ChEBI" id="CHEBI:29105"/>
        <note>catalytic</note>
    </ligand>
</feature>
<keyword evidence="7 12" id="KW-0482">Metalloprotease</keyword>
<evidence type="ECO:0000256" key="11">
    <source>
        <dbReference type="PIRSR" id="PIRSR634016-4"/>
    </source>
</evidence>
<dbReference type="InterPro" id="IPR050344">
    <property type="entry name" value="Peptidase_M1_aminopeptidases"/>
</dbReference>
<dbReference type="PANTHER" id="PTHR11533:SF174">
    <property type="entry name" value="PUROMYCIN-SENSITIVE AMINOPEPTIDASE-RELATED"/>
    <property type="match status" value="1"/>
</dbReference>
<feature type="site" description="Transition state stabilizer" evidence="11">
    <location>
        <position position="387"/>
    </location>
</feature>
<feature type="domain" description="Aminopeptidase N-like N-terminal" evidence="15">
    <location>
        <begin position="13"/>
        <end position="196"/>
    </location>
</feature>
<dbReference type="GO" id="GO:0006508">
    <property type="term" value="P:proteolysis"/>
    <property type="evidence" value="ECO:0007669"/>
    <property type="project" value="UniProtKB-KW"/>
</dbReference>
<dbReference type="InterPro" id="IPR024571">
    <property type="entry name" value="ERAP1-like_C_dom"/>
</dbReference>
<keyword evidence="4 10" id="KW-0479">Metal-binding</keyword>
<comment type="similarity">
    <text evidence="1 12">Belongs to the peptidase M1 family.</text>
</comment>
<feature type="domain" description="Peptidase M1 membrane alanine aminopeptidase" evidence="13">
    <location>
        <begin position="233"/>
        <end position="405"/>
    </location>
</feature>
<feature type="domain" description="ERAP1-like C-terminal" evidence="14">
    <location>
        <begin position="498"/>
        <end position="812"/>
    </location>
</feature>
<dbReference type="InterPro" id="IPR027268">
    <property type="entry name" value="Peptidase_M4/M1_CTD_sf"/>
</dbReference>
<dbReference type="GO" id="GO:0070006">
    <property type="term" value="F:metalloaminopeptidase activity"/>
    <property type="evidence" value="ECO:0007669"/>
    <property type="project" value="TreeGrafter"/>
</dbReference>
<dbReference type="InterPro" id="IPR042097">
    <property type="entry name" value="Aminopeptidase_N-like_N_sf"/>
</dbReference>
<comment type="cofactor">
    <cofactor evidence="10 12">
        <name>Zn(2+)</name>
        <dbReference type="ChEBI" id="CHEBI:29105"/>
    </cofactor>
    <text evidence="10 12">Binds 1 zinc ion per subunit.</text>
</comment>
<dbReference type="InterPro" id="IPR034016">
    <property type="entry name" value="M1_APN-typ"/>
</dbReference>
<protein>
    <recommendedName>
        <fullName evidence="12">Aminopeptidase</fullName>
        <ecNumber evidence="12">3.4.11.-</ecNumber>
    </recommendedName>
</protein>